<reference evidence="3 4" key="1">
    <citation type="submission" date="2018-04" db="EMBL/GenBank/DDBJ databases">
        <title>Genomic Encyclopedia of Archaeal and Bacterial Type Strains, Phase II (KMG-II): from individual species to whole genera.</title>
        <authorList>
            <person name="Goeker M."/>
        </authorList>
    </citation>
    <scope>NUCLEOTIDE SEQUENCE [LARGE SCALE GENOMIC DNA]</scope>
    <source>
        <strain evidence="3 4">DSM 25521</strain>
    </source>
</reference>
<dbReference type="PIRSF" id="PIRSF016487">
    <property type="entry name" value="CYTH_UCP016487"/>
    <property type="match status" value="1"/>
</dbReference>
<dbReference type="InterPro" id="IPR023577">
    <property type="entry name" value="CYTH_domain"/>
</dbReference>
<dbReference type="Proteomes" id="UP000241808">
    <property type="component" value="Unassembled WGS sequence"/>
</dbReference>
<evidence type="ECO:0000256" key="1">
    <source>
        <dbReference type="PIRSR" id="PIRSR016487-1"/>
    </source>
</evidence>
<sequence>MALEIERKFLVTGNGWRAGARTRTIAQAYLTPPGPTSVRVRIQDGRATLTIKGESRGAVRDEFEYPLPLEDAEAMMTLCQRPPIRKTRHEIVHAGKLWQVDVFEGPLAGLIMAEVELLRADEAVSLPDWVGREVTDDRRYRNSSLIASGLAGLDLDATACVPA</sequence>
<evidence type="ECO:0000313" key="4">
    <source>
        <dbReference type="Proteomes" id="UP000241808"/>
    </source>
</evidence>
<dbReference type="InterPro" id="IPR033469">
    <property type="entry name" value="CYTH-like_dom_sf"/>
</dbReference>
<evidence type="ECO:0000313" key="3">
    <source>
        <dbReference type="EMBL" id="PTM55055.1"/>
    </source>
</evidence>
<dbReference type="CDD" id="cd07891">
    <property type="entry name" value="CYTH-like_CthTTM-like_1"/>
    <property type="match status" value="1"/>
</dbReference>
<name>A0A2T4Z2R5_9HYPH</name>
<comment type="caution">
    <text evidence="3">The sequence shown here is derived from an EMBL/GenBank/DDBJ whole genome shotgun (WGS) entry which is preliminary data.</text>
</comment>
<dbReference type="PANTHER" id="PTHR40114">
    <property type="entry name" value="SLR0698 PROTEIN"/>
    <property type="match status" value="1"/>
</dbReference>
<dbReference type="RefSeq" id="WP_108177899.1">
    <property type="nucleotide sequence ID" value="NZ_PZZL01000005.1"/>
</dbReference>
<dbReference type="SMART" id="SM01118">
    <property type="entry name" value="CYTH"/>
    <property type="match status" value="1"/>
</dbReference>
<dbReference type="AlphaFoldDB" id="A0A2T4Z2R5"/>
<protein>
    <submittedName>
        <fullName evidence="3">CYTH domain-containing protein</fullName>
    </submittedName>
</protein>
<dbReference type="OrthoDB" id="9805588at2"/>
<keyword evidence="4" id="KW-1185">Reference proteome</keyword>
<organism evidence="3 4">
    <name type="scientific">Phreatobacter oligotrophus</name>
    <dbReference type="NCBI Taxonomy" id="1122261"/>
    <lineage>
        <taxon>Bacteria</taxon>
        <taxon>Pseudomonadati</taxon>
        <taxon>Pseudomonadota</taxon>
        <taxon>Alphaproteobacteria</taxon>
        <taxon>Hyphomicrobiales</taxon>
        <taxon>Phreatobacteraceae</taxon>
        <taxon>Phreatobacter</taxon>
    </lineage>
</organism>
<accession>A0A2T4Z2R5</accession>
<dbReference type="PROSITE" id="PS51707">
    <property type="entry name" value="CYTH"/>
    <property type="match status" value="1"/>
</dbReference>
<feature type="domain" description="CYTH" evidence="2">
    <location>
        <begin position="2"/>
        <end position="146"/>
    </location>
</feature>
<dbReference type="PANTHER" id="PTHR40114:SF1">
    <property type="entry name" value="SLR0698 PROTEIN"/>
    <property type="match status" value="1"/>
</dbReference>
<evidence type="ECO:0000259" key="2">
    <source>
        <dbReference type="PROSITE" id="PS51707"/>
    </source>
</evidence>
<dbReference type="Gene3D" id="2.40.320.10">
    <property type="entry name" value="Hypothetical Protein Pfu-838710-001"/>
    <property type="match status" value="1"/>
</dbReference>
<gene>
    <name evidence="3" type="ORF">C8P69_105207</name>
</gene>
<dbReference type="Pfam" id="PF01928">
    <property type="entry name" value="CYTH"/>
    <property type="match status" value="1"/>
</dbReference>
<feature type="active site" description="Proton acceptor" evidence="1">
    <location>
        <position position="29"/>
    </location>
</feature>
<dbReference type="EMBL" id="PZZL01000005">
    <property type="protein sequence ID" value="PTM55055.1"/>
    <property type="molecule type" value="Genomic_DNA"/>
</dbReference>
<proteinExistence type="predicted"/>
<dbReference type="InterPro" id="IPR012042">
    <property type="entry name" value="NeuTTM/CthTTM-like"/>
</dbReference>
<dbReference type="SUPFAM" id="SSF55154">
    <property type="entry name" value="CYTH-like phosphatases"/>
    <property type="match status" value="1"/>
</dbReference>